<organism evidence="1 2">
    <name type="scientific">Helicobacter heilmannii</name>
    <dbReference type="NCBI Taxonomy" id="35817"/>
    <lineage>
        <taxon>Bacteria</taxon>
        <taxon>Pseudomonadati</taxon>
        <taxon>Campylobacterota</taxon>
        <taxon>Epsilonproteobacteria</taxon>
        <taxon>Campylobacterales</taxon>
        <taxon>Helicobacteraceae</taxon>
        <taxon>Helicobacter</taxon>
    </lineage>
</organism>
<dbReference type="AlphaFoldDB" id="A0A0K2Y628"/>
<evidence type="ECO:0000313" key="1">
    <source>
        <dbReference type="EMBL" id="CRI34293.1"/>
    </source>
</evidence>
<name>A0A0K2Y628_HELHE</name>
<dbReference type="Proteomes" id="UP000046090">
    <property type="component" value="Unassembled WGS sequence"/>
</dbReference>
<evidence type="ECO:0000313" key="2">
    <source>
        <dbReference type="Proteomes" id="UP000046090"/>
    </source>
</evidence>
<proteinExistence type="predicted"/>
<sequence>MFSLDIDGVDYFAWEAITCIQPAIVIIEFTPFFVRICVRVCPTVLILSATRRITAGCILVRAIQALIALGQ</sequence>
<dbReference type="EMBL" id="CDMK01000001">
    <property type="protein sequence ID" value="CRI34293.1"/>
    <property type="molecule type" value="Genomic_DNA"/>
</dbReference>
<accession>A0A0K2Y628</accession>
<keyword evidence="2" id="KW-1185">Reference proteome</keyword>
<protein>
    <submittedName>
        <fullName evidence="1">Uncharacterized protein</fullName>
    </submittedName>
</protein>
<reference evidence="2" key="1">
    <citation type="submission" date="2014-12" db="EMBL/GenBank/DDBJ databases">
        <authorList>
            <person name="Smet A."/>
        </authorList>
    </citation>
    <scope>NUCLEOTIDE SEQUENCE [LARGE SCALE GENOMIC DNA]</scope>
</reference>
<gene>
    <name evidence="1" type="ORF">HHE01_11390</name>
</gene>